<dbReference type="CDD" id="cd05904">
    <property type="entry name" value="4CL"/>
    <property type="match status" value="1"/>
</dbReference>
<reference evidence="9 10" key="1">
    <citation type="submission" date="2020-08" db="EMBL/GenBank/DDBJ databases">
        <title>Plant Genome Project.</title>
        <authorList>
            <person name="Zhang R.-G."/>
        </authorList>
    </citation>
    <scope>NUCLEOTIDE SEQUENCE [LARGE SCALE GENOMIC DNA]</scope>
    <source>
        <tissue evidence="9">Rhizome</tissue>
    </source>
</reference>
<keyword evidence="4" id="KW-0547">Nucleotide-binding</keyword>
<proteinExistence type="inferred from homology"/>
<dbReference type="PROSITE" id="PS00455">
    <property type="entry name" value="AMP_BINDING"/>
    <property type="match status" value="1"/>
</dbReference>
<keyword evidence="10" id="KW-1185">Reference proteome</keyword>
<dbReference type="FunFam" id="3.30.300.30:FF:000007">
    <property type="entry name" value="4-coumarate--CoA ligase 2"/>
    <property type="match status" value="1"/>
</dbReference>
<dbReference type="EC" id="6.2.1.12" evidence="2"/>
<dbReference type="GO" id="GO:0009698">
    <property type="term" value="P:phenylpropanoid metabolic process"/>
    <property type="evidence" value="ECO:0007669"/>
    <property type="project" value="UniProtKB-ARBA"/>
</dbReference>
<comment type="caution">
    <text evidence="9">The sequence shown here is derived from an EMBL/GenBank/DDBJ whole genome shotgun (WGS) entry which is preliminary data.</text>
</comment>
<dbReference type="GO" id="GO:0106290">
    <property type="term" value="F:trans-cinnamate-CoA ligase activity"/>
    <property type="evidence" value="ECO:0007669"/>
    <property type="project" value="UniProtKB-ARBA"/>
</dbReference>
<gene>
    <name evidence="9" type="ORF">ZIOFF_014880</name>
</gene>
<dbReference type="AlphaFoldDB" id="A0A8J5HBI1"/>
<dbReference type="GO" id="GO:0016207">
    <property type="term" value="F:4-coumarate-CoA ligase activity"/>
    <property type="evidence" value="ECO:0007669"/>
    <property type="project" value="UniProtKB-EC"/>
</dbReference>
<evidence type="ECO:0000256" key="3">
    <source>
        <dbReference type="ARBA" id="ARBA00022598"/>
    </source>
</evidence>
<feature type="domain" description="AMP-binding enzyme C-terminal" evidence="8">
    <location>
        <begin position="465"/>
        <end position="540"/>
    </location>
</feature>
<comment type="similarity">
    <text evidence="1">Belongs to the ATP-dependent AMP-binding enzyme family.</text>
</comment>
<feature type="region of interest" description="Disordered" evidence="6">
    <location>
        <begin position="1"/>
        <end position="37"/>
    </location>
</feature>
<evidence type="ECO:0000259" key="8">
    <source>
        <dbReference type="Pfam" id="PF13193"/>
    </source>
</evidence>
<dbReference type="Pfam" id="PF13193">
    <property type="entry name" value="AMP-binding_C"/>
    <property type="match status" value="1"/>
</dbReference>
<evidence type="ECO:0000256" key="2">
    <source>
        <dbReference type="ARBA" id="ARBA00012959"/>
    </source>
</evidence>
<protein>
    <recommendedName>
        <fullName evidence="2">4-coumarate--CoA ligase</fullName>
        <ecNumber evidence="2">6.2.1.12</ecNumber>
    </recommendedName>
</protein>
<dbReference type="InterPro" id="IPR025110">
    <property type="entry name" value="AMP-bd_C"/>
</dbReference>
<dbReference type="Proteomes" id="UP000734854">
    <property type="component" value="Unassembled WGS sequence"/>
</dbReference>
<name>A0A8J5HBI1_ZINOF</name>
<dbReference type="InterPro" id="IPR020845">
    <property type="entry name" value="AMP-binding_CS"/>
</dbReference>
<keyword evidence="3" id="KW-0436">Ligase</keyword>
<dbReference type="Pfam" id="PF00501">
    <property type="entry name" value="AMP-binding"/>
    <property type="match status" value="1"/>
</dbReference>
<keyword evidence="4" id="KW-0067">ATP-binding</keyword>
<organism evidence="9 10">
    <name type="scientific">Zingiber officinale</name>
    <name type="common">Ginger</name>
    <name type="synonym">Amomum zingiber</name>
    <dbReference type="NCBI Taxonomy" id="94328"/>
    <lineage>
        <taxon>Eukaryota</taxon>
        <taxon>Viridiplantae</taxon>
        <taxon>Streptophyta</taxon>
        <taxon>Embryophyta</taxon>
        <taxon>Tracheophyta</taxon>
        <taxon>Spermatophyta</taxon>
        <taxon>Magnoliopsida</taxon>
        <taxon>Liliopsida</taxon>
        <taxon>Zingiberales</taxon>
        <taxon>Zingiberaceae</taxon>
        <taxon>Zingiber</taxon>
    </lineage>
</organism>
<evidence type="ECO:0000313" key="9">
    <source>
        <dbReference type="EMBL" id="KAG6524935.1"/>
    </source>
</evidence>
<dbReference type="OrthoDB" id="10253869at2759"/>
<accession>A0A8J5HBI1</accession>
<dbReference type="PANTHER" id="PTHR24096">
    <property type="entry name" value="LONG-CHAIN-FATTY-ACID--COA LIGASE"/>
    <property type="match status" value="1"/>
</dbReference>
<sequence>MSPAPLKMEGRVVVLQQRPPTPPPSAPSPDPRSGFDAASRTFHSLRPNVSLPLPDRPLSFLAYVLSLLPCPLPSHPALVDAATGHAISFADLLSRVRSLAAALRSRIGLAKGHVVFILAPAGLDVPALYLALLSIGAVISAANPASTPAEIAHLVSLSDPRIAFARSDSAGKLPRHVAAVLLDSPRFRSLFDGDGEEVVEEEVEQSNVAVIQYSSGTTGMVKAAALSHRNFIAMVAGFHATREPKAEVFLLGAPLFHSMGFFFLLKALALGETTVVMGGRGGVKQMLQAAERYRVTAMTAAPPVVVAMAKWPEPLDLEALEHITCGGAPLPEASAVRFMRRFPRVELRQGYGSTEGGGISRMICKEECRRVRSAGRLSHNVEAKLVDNATGERLSIGQTGELWVRSPFVMLGYVGNEQANAITFDANGWLKTGDLCYFDEDGFLHVVGRLKELIKYKAYQVPPAELEHLLQCLPGIADAAVVPYPDEEAGQIPMALVVPQPGSNLSEIEIMDLIAKQVAPYKKIRKVVFTNYIPKTPSGKILRAALRNHAVFNSLSRL</sequence>
<evidence type="ECO:0000256" key="5">
    <source>
        <dbReference type="ARBA" id="ARBA00034252"/>
    </source>
</evidence>
<evidence type="ECO:0000259" key="7">
    <source>
        <dbReference type="Pfam" id="PF00501"/>
    </source>
</evidence>
<evidence type="ECO:0000256" key="6">
    <source>
        <dbReference type="SAM" id="MobiDB-lite"/>
    </source>
</evidence>
<feature type="compositionally biased region" description="Pro residues" evidence="6">
    <location>
        <begin position="19"/>
        <end position="30"/>
    </location>
</feature>
<evidence type="ECO:0000256" key="4">
    <source>
        <dbReference type="ARBA" id="ARBA00022840"/>
    </source>
</evidence>
<dbReference type="PANTHER" id="PTHR24096:SF377">
    <property type="entry name" value="4-COUMARATE--COA LIGASE-LIKE 7"/>
    <property type="match status" value="1"/>
</dbReference>
<dbReference type="GO" id="GO:0005524">
    <property type="term" value="F:ATP binding"/>
    <property type="evidence" value="ECO:0007669"/>
    <property type="project" value="UniProtKB-KW"/>
</dbReference>
<evidence type="ECO:0000256" key="1">
    <source>
        <dbReference type="ARBA" id="ARBA00006432"/>
    </source>
</evidence>
<dbReference type="InterPro" id="IPR000873">
    <property type="entry name" value="AMP-dep_synth/lig_dom"/>
</dbReference>
<dbReference type="EMBL" id="JACMSC010000004">
    <property type="protein sequence ID" value="KAG6524935.1"/>
    <property type="molecule type" value="Genomic_DNA"/>
</dbReference>
<comment type="catalytic activity">
    <reaction evidence="5">
        <text>(E)-4-coumarate + ATP + CoA = (E)-4-coumaroyl-CoA + AMP + diphosphate</text>
        <dbReference type="Rhea" id="RHEA:19641"/>
        <dbReference type="ChEBI" id="CHEBI:12876"/>
        <dbReference type="ChEBI" id="CHEBI:30616"/>
        <dbReference type="ChEBI" id="CHEBI:33019"/>
        <dbReference type="ChEBI" id="CHEBI:57287"/>
        <dbReference type="ChEBI" id="CHEBI:85008"/>
        <dbReference type="ChEBI" id="CHEBI:456215"/>
        <dbReference type="EC" id="6.2.1.12"/>
    </reaction>
    <physiologicalReaction direction="left-to-right" evidence="5">
        <dbReference type="Rhea" id="RHEA:19642"/>
    </physiologicalReaction>
</comment>
<feature type="domain" description="AMP-dependent synthetase/ligase" evidence="7">
    <location>
        <begin position="73"/>
        <end position="413"/>
    </location>
</feature>
<evidence type="ECO:0000313" key="10">
    <source>
        <dbReference type="Proteomes" id="UP000734854"/>
    </source>
</evidence>